<name>W1PBQ9_AMBTC</name>
<dbReference type="GO" id="GO:0005739">
    <property type="term" value="C:mitochondrion"/>
    <property type="evidence" value="ECO:0007669"/>
    <property type="project" value="EnsemblPlants"/>
</dbReference>
<evidence type="ECO:0000313" key="1">
    <source>
        <dbReference type="EMBL" id="ERN04475.1"/>
    </source>
</evidence>
<dbReference type="EMBL" id="KI394223">
    <property type="protein sequence ID" value="ERN04475.1"/>
    <property type="molecule type" value="Genomic_DNA"/>
</dbReference>
<keyword evidence="2" id="KW-1185">Reference proteome</keyword>
<evidence type="ECO:0000313" key="2">
    <source>
        <dbReference type="Proteomes" id="UP000017836"/>
    </source>
</evidence>
<dbReference type="OMA" id="GHIWCVG"/>
<dbReference type="PANTHER" id="PTHR37763:SF1">
    <property type="entry name" value="EXOSOME COMPLEX EXONUCLEASE"/>
    <property type="match status" value="1"/>
</dbReference>
<dbReference type="Proteomes" id="UP000017836">
    <property type="component" value="Unassembled WGS sequence"/>
</dbReference>
<dbReference type="Gramene" id="ERN04475">
    <property type="protein sequence ID" value="ERN04475"/>
    <property type="gene ID" value="AMTR_s00081p00020200"/>
</dbReference>
<dbReference type="PANTHER" id="PTHR37763">
    <property type="entry name" value="EXOSOME COMPLEX EXONUCLEASE"/>
    <property type="match status" value="1"/>
</dbReference>
<protein>
    <submittedName>
        <fullName evidence="1">Uncharacterized protein</fullName>
    </submittedName>
</protein>
<dbReference type="eggNOG" id="ENOG502R15Y">
    <property type="taxonomic scope" value="Eukaryota"/>
</dbReference>
<dbReference type="AlphaFoldDB" id="W1PBQ9"/>
<organism evidence="1 2">
    <name type="scientific">Amborella trichopoda</name>
    <dbReference type="NCBI Taxonomy" id="13333"/>
    <lineage>
        <taxon>Eukaryota</taxon>
        <taxon>Viridiplantae</taxon>
        <taxon>Streptophyta</taxon>
        <taxon>Embryophyta</taxon>
        <taxon>Tracheophyta</taxon>
        <taxon>Spermatophyta</taxon>
        <taxon>Magnoliopsida</taxon>
        <taxon>Amborellales</taxon>
        <taxon>Amborellaceae</taxon>
        <taxon>Amborella</taxon>
    </lineage>
</organism>
<accession>W1PBQ9</accession>
<dbReference type="HOGENOM" id="CLU_030139_0_0_1"/>
<proteinExistence type="predicted"/>
<gene>
    <name evidence="1" type="ORF">AMTR_s00081p00020200</name>
</gene>
<dbReference type="GO" id="GO:0000373">
    <property type="term" value="P:Group II intron splicing"/>
    <property type="evidence" value="ECO:0007669"/>
    <property type="project" value="EnsemblPlants"/>
</dbReference>
<sequence length="308" mass="35556">MGGPCFCFSKVKEREPVVLRSLTKICEYLNVSPQHRRVVRFTLCRQITHQHIWRSTLQELLKELKLDIDAIETPKHRIEIGKQIISCCSKFLNDSESSFGLDSPSWMRLTTTKKPDSPIHKWGDVLEMFNDLTSCLKKEQRLALHVLKLEAMKEGLYQIKDVFLDRDIGYKRARQQECLVQKKLSQSLGHSSECLFTLLLYNLYGRVRNIEVDLCGGVCNSGGDVCLSIGKVSSATDMKMITRGIRHLDKALGLFKFVWEVAGMKKGLHLRGHIWNVGGEERVLQYRGNTFFVHGIKFPRRENFNYEY</sequence>
<reference evidence="2" key="1">
    <citation type="journal article" date="2013" name="Science">
        <title>The Amborella genome and the evolution of flowering plants.</title>
        <authorList>
            <consortium name="Amborella Genome Project"/>
        </authorList>
    </citation>
    <scope>NUCLEOTIDE SEQUENCE [LARGE SCALE GENOMIC DNA]</scope>
</reference>